<feature type="active site" evidence="8">
    <location>
        <position position="88"/>
    </location>
</feature>
<evidence type="ECO:0000259" key="11">
    <source>
        <dbReference type="PROSITE" id="PS51767"/>
    </source>
</evidence>
<dbReference type="Proteomes" id="UP001412239">
    <property type="component" value="Unassembled WGS sequence"/>
</dbReference>
<feature type="chain" id="PRO_5012041860" description="Probable aspartic-type endopeptidase OPSB" evidence="10">
    <location>
        <begin position="20"/>
        <end position="517"/>
    </location>
</feature>
<evidence type="ECO:0000256" key="9">
    <source>
        <dbReference type="RuleBase" id="RU000454"/>
    </source>
</evidence>
<dbReference type="FunFam" id="2.40.70.10:FF:000011">
    <property type="entry name" value="Aspartic protease"/>
    <property type="match status" value="1"/>
</dbReference>
<dbReference type="Pfam" id="PF00026">
    <property type="entry name" value="Asp"/>
    <property type="match status" value="1"/>
</dbReference>
<reference evidence="12" key="1">
    <citation type="submission" date="2015-10" db="EMBL/GenBank/DDBJ databases">
        <authorList>
            <person name="Regsiter A."/>
            <person name="william w."/>
        </authorList>
    </citation>
    <scope>NUCLEOTIDE SEQUENCE</scope>
    <source>
        <strain evidence="12">Montdore</strain>
    </source>
</reference>
<name>A0A292PWQ7_9PEZI</name>
<evidence type="ECO:0000256" key="7">
    <source>
        <dbReference type="ARBA" id="ARBA00068059"/>
    </source>
</evidence>
<evidence type="ECO:0000256" key="5">
    <source>
        <dbReference type="ARBA" id="ARBA00022801"/>
    </source>
</evidence>
<dbReference type="InterPro" id="IPR001461">
    <property type="entry name" value="Aspartic_peptidase_A1"/>
</dbReference>
<dbReference type="PANTHER" id="PTHR47966">
    <property type="entry name" value="BETA-SITE APP-CLEAVING ENZYME, ISOFORM A-RELATED"/>
    <property type="match status" value="1"/>
</dbReference>
<accession>A0A292PWQ7</accession>
<evidence type="ECO:0000256" key="3">
    <source>
        <dbReference type="ARBA" id="ARBA00022729"/>
    </source>
</evidence>
<dbReference type="AlphaFoldDB" id="A0A292PWQ7"/>
<evidence type="ECO:0000256" key="4">
    <source>
        <dbReference type="ARBA" id="ARBA00022750"/>
    </source>
</evidence>
<evidence type="ECO:0000256" key="2">
    <source>
        <dbReference type="ARBA" id="ARBA00022670"/>
    </source>
</evidence>
<dbReference type="InterPro" id="IPR033876">
    <property type="entry name" value="SAP-like"/>
</dbReference>
<proteinExistence type="inferred from homology"/>
<dbReference type="SUPFAM" id="SSF50630">
    <property type="entry name" value="Acid proteases"/>
    <property type="match status" value="1"/>
</dbReference>
<feature type="domain" description="Peptidase A1" evidence="11">
    <location>
        <begin position="70"/>
        <end position="426"/>
    </location>
</feature>
<feature type="active site" evidence="8">
    <location>
        <position position="290"/>
    </location>
</feature>
<dbReference type="Gene3D" id="2.40.70.10">
    <property type="entry name" value="Acid Proteases"/>
    <property type="match status" value="2"/>
</dbReference>
<protein>
    <recommendedName>
        <fullName evidence="7">Probable aspartic-type endopeptidase OPSB</fullName>
    </recommendedName>
    <alternativeName>
        <fullName evidence="6">Probable aspartic-type endopeptidase opsB</fullName>
    </alternativeName>
</protein>
<dbReference type="CDD" id="cd05474">
    <property type="entry name" value="SAP_like"/>
    <property type="match status" value="1"/>
</dbReference>
<dbReference type="InterPro" id="IPR021109">
    <property type="entry name" value="Peptidase_aspartic_dom_sf"/>
</dbReference>
<comment type="similarity">
    <text evidence="1 9">Belongs to the peptidase A1 family.</text>
</comment>
<sequence length="517" mass="55783">MKFTGLLSAALAFGGSALALHLYPPSENAGKILSFGFQKVKRNADNVPRLQRRDSSRTLLQRLDNLDYLYYANVSIGTPPQNLRLHLDTGSSDVWVETMKSELCQQPQRPCRSTGTFNADTSSTYEKVSDDFDISYVDGEFARGEYGRDVFTLSDGVEVTGLQFGVGLESTSTDGIMGIGFSLNEVQVQRLGKDPYRNLVDLMVDQKVIRSRAYSLWLDDLNATTGEVLFGGVDTAKFSGPLTTLPMDKRLGERRAREFAITLTSVSVTNSNGDSLTLTASGYASPVLLDTGSTYTYLDPDLAKELGDQVGAQPLEQYGVAVVPCGVRGYHGSITYGFSGATITVPLNGLVVDAWDRSGNLARYSDGTPLCYWGILSSGDVGTNVLVRFTFPKVDWGTWTEPSQGDTFLRSAYVVYDLDNEEISLANTLYNVTDSRILEIGTGRSAVPDATGAVSAVMVPASGTSTNRGNARPYISETMTRASSSDPTGSTNTAPSLNPPLTSALLLFVTLFISLVL</sequence>
<keyword evidence="3 10" id="KW-0732">Signal</keyword>
<dbReference type="GO" id="GO:0006508">
    <property type="term" value="P:proteolysis"/>
    <property type="evidence" value="ECO:0007669"/>
    <property type="project" value="UniProtKB-KW"/>
</dbReference>
<dbReference type="InterPro" id="IPR033121">
    <property type="entry name" value="PEPTIDASE_A1"/>
</dbReference>
<dbReference type="PRINTS" id="PR00792">
    <property type="entry name" value="PEPSIN"/>
</dbReference>
<feature type="signal peptide" evidence="10">
    <location>
        <begin position="1"/>
        <end position="19"/>
    </location>
</feature>
<evidence type="ECO:0000256" key="10">
    <source>
        <dbReference type="SAM" id="SignalP"/>
    </source>
</evidence>
<organism evidence="12 13">
    <name type="scientific">Tuber aestivum</name>
    <name type="common">summer truffle</name>
    <dbReference type="NCBI Taxonomy" id="59557"/>
    <lineage>
        <taxon>Eukaryota</taxon>
        <taxon>Fungi</taxon>
        <taxon>Dikarya</taxon>
        <taxon>Ascomycota</taxon>
        <taxon>Pezizomycotina</taxon>
        <taxon>Pezizomycetes</taxon>
        <taxon>Pezizales</taxon>
        <taxon>Tuberaceae</taxon>
        <taxon>Tuber</taxon>
    </lineage>
</organism>
<evidence type="ECO:0000256" key="8">
    <source>
        <dbReference type="PIRSR" id="PIRSR601461-1"/>
    </source>
</evidence>
<dbReference type="InterPro" id="IPR001969">
    <property type="entry name" value="Aspartic_peptidase_AS"/>
</dbReference>
<evidence type="ECO:0000313" key="12">
    <source>
        <dbReference type="EMBL" id="CUS11221.1"/>
    </source>
</evidence>
<dbReference type="PROSITE" id="PS51767">
    <property type="entry name" value="PEPTIDASE_A1"/>
    <property type="match status" value="1"/>
</dbReference>
<keyword evidence="2 9" id="KW-0645">Protease</keyword>
<dbReference type="PROSITE" id="PS00141">
    <property type="entry name" value="ASP_PROTEASE"/>
    <property type="match status" value="1"/>
</dbReference>
<keyword evidence="4 9" id="KW-0064">Aspartyl protease</keyword>
<keyword evidence="13" id="KW-1185">Reference proteome</keyword>
<dbReference type="EMBL" id="LN891028">
    <property type="protein sequence ID" value="CUS11221.1"/>
    <property type="molecule type" value="Genomic_DNA"/>
</dbReference>
<keyword evidence="5 9" id="KW-0378">Hydrolase</keyword>
<dbReference type="GO" id="GO:0004190">
    <property type="term" value="F:aspartic-type endopeptidase activity"/>
    <property type="evidence" value="ECO:0007669"/>
    <property type="project" value="UniProtKB-KW"/>
</dbReference>
<gene>
    <name evidence="12" type="ORF">GSTUAT00004720001</name>
</gene>
<evidence type="ECO:0000256" key="1">
    <source>
        <dbReference type="ARBA" id="ARBA00007447"/>
    </source>
</evidence>
<evidence type="ECO:0000313" key="13">
    <source>
        <dbReference type="Proteomes" id="UP001412239"/>
    </source>
</evidence>
<dbReference type="PANTHER" id="PTHR47966:SF65">
    <property type="entry name" value="ASPARTIC-TYPE ENDOPEPTIDASE"/>
    <property type="match status" value="1"/>
</dbReference>
<evidence type="ECO:0000256" key="6">
    <source>
        <dbReference type="ARBA" id="ARBA00067536"/>
    </source>
</evidence>